<proteinExistence type="predicted"/>
<dbReference type="GeneID" id="24608617"/>
<evidence type="ECO:0000313" key="1">
    <source>
        <dbReference type="EMBL" id="AIW03869.1"/>
    </source>
</evidence>
<evidence type="ECO:0000313" key="2">
    <source>
        <dbReference type="Proteomes" id="UP000030205"/>
    </source>
</evidence>
<dbReference type="EMBL" id="KM236243">
    <property type="protein sequence ID" value="AIW03869.1"/>
    <property type="molecule type" value="Genomic_DNA"/>
</dbReference>
<name>A0A0A0RQD9_9CAUD</name>
<sequence>MRYQRYERHDLMEKSLQVEPISITLDPATIDTTTSEVKTVTVKINFVPGGTTNKAYSASVDGSSATIKDNGDGTITVTTTESSGTSNLTVTSKAKDSVTGTCVINVT</sequence>
<dbReference type="RefSeq" id="YP_009151950.1">
    <property type="nucleotide sequence ID" value="NC_027378.1"/>
</dbReference>
<keyword evidence="2" id="KW-1185">Reference proteome</keyword>
<dbReference type="Proteomes" id="UP000030205">
    <property type="component" value="Segment"/>
</dbReference>
<organism evidence="1 2">
    <name type="scientific">Escherichia phage Seurat</name>
    <dbReference type="NCBI Taxonomy" id="1540098"/>
    <lineage>
        <taxon>Viruses</taxon>
        <taxon>Duplodnaviria</taxon>
        <taxon>Heunggongvirae</taxon>
        <taxon>Uroviricota</taxon>
        <taxon>Caudoviricetes</taxon>
        <taxon>Queuovirinae</taxon>
        <taxon>Seuratvirus</taxon>
        <taxon>Seuratvirus seurat</taxon>
    </lineage>
</organism>
<dbReference type="KEGG" id="vg:24608617"/>
<protein>
    <submittedName>
        <fullName evidence="1">Uncharacterized protein</fullName>
    </submittedName>
</protein>
<gene>
    <name evidence="1" type="ORF">CPT_Seurat6</name>
</gene>
<accession>A0A0A0RQD9</accession>
<reference evidence="1 2" key="1">
    <citation type="submission" date="2014-07" db="EMBL/GenBank/DDBJ databases">
        <title>The Complete Genome of Enterotoxigenic Escherichia coli Siphophage Seurat.</title>
        <authorList>
            <person name="Doan D.P."/>
            <person name="Lessor L.E."/>
            <person name="Hernandez A.C."/>
            <person name="Everett G.F.K."/>
        </authorList>
    </citation>
    <scope>NUCLEOTIDE SEQUENCE [LARGE SCALE GENOMIC DNA]</scope>
</reference>